<evidence type="ECO:0000256" key="1">
    <source>
        <dbReference type="ARBA" id="ARBA00004370"/>
    </source>
</evidence>
<dbReference type="PANTHER" id="PTHR10334">
    <property type="entry name" value="CYSTEINE-RICH SECRETORY PROTEIN-RELATED"/>
    <property type="match status" value="1"/>
</dbReference>
<evidence type="ECO:0000313" key="7">
    <source>
        <dbReference type="Proteomes" id="UP001501920"/>
    </source>
</evidence>
<keyword evidence="3" id="KW-0732">Signal</keyword>
<dbReference type="AlphaFoldDB" id="A0A3B4CEC6"/>
<dbReference type="Gene3D" id="3.40.33.10">
    <property type="entry name" value="CAP"/>
    <property type="match status" value="1"/>
</dbReference>
<dbReference type="FunFam" id="3.40.33.10:FF:000008">
    <property type="entry name" value="GLI pathogenesis-related 1 (Glioma)"/>
    <property type="match status" value="1"/>
</dbReference>
<dbReference type="SUPFAM" id="SSF55797">
    <property type="entry name" value="PR-1-like"/>
    <property type="match status" value="1"/>
</dbReference>
<dbReference type="Pfam" id="PF00188">
    <property type="entry name" value="CAP"/>
    <property type="match status" value="1"/>
</dbReference>
<dbReference type="PRINTS" id="PR00837">
    <property type="entry name" value="V5TPXLIKE"/>
</dbReference>
<dbReference type="PROSITE" id="PS01009">
    <property type="entry name" value="CRISP_1"/>
    <property type="match status" value="1"/>
</dbReference>
<evidence type="ECO:0000256" key="4">
    <source>
        <dbReference type="ARBA" id="ARBA00023136"/>
    </source>
</evidence>
<organism evidence="6 7">
    <name type="scientific">Pygocentrus nattereri</name>
    <name type="common">Red-bellied piranha</name>
    <dbReference type="NCBI Taxonomy" id="42514"/>
    <lineage>
        <taxon>Eukaryota</taxon>
        <taxon>Metazoa</taxon>
        <taxon>Chordata</taxon>
        <taxon>Craniata</taxon>
        <taxon>Vertebrata</taxon>
        <taxon>Euteleostomi</taxon>
        <taxon>Actinopterygii</taxon>
        <taxon>Neopterygii</taxon>
        <taxon>Teleostei</taxon>
        <taxon>Ostariophysi</taxon>
        <taxon>Characiformes</taxon>
        <taxon>Characoidei</taxon>
        <taxon>Pygocentrus</taxon>
    </lineage>
</organism>
<comment type="subcellular location">
    <subcellularLocation>
        <location evidence="1">Membrane</location>
    </subcellularLocation>
</comment>
<comment type="similarity">
    <text evidence="2">Belongs to the CRISP family.</text>
</comment>
<dbReference type="InterPro" id="IPR001283">
    <property type="entry name" value="CRISP-related"/>
</dbReference>
<proteinExistence type="inferred from homology"/>
<dbReference type="InterPro" id="IPR002413">
    <property type="entry name" value="V5_allergen-like"/>
</dbReference>
<reference evidence="6 7" key="1">
    <citation type="submission" date="2020-10" db="EMBL/GenBank/DDBJ databases">
        <title>Pygocentrus nattereri (red-bellied piranha) genome, fPygNat1, primary haplotype.</title>
        <authorList>
            <person name="Myers G."/>
            <person name="Meyer A."/>
            <person name="Karagic N."/>
            <person name="Pippel M."/>
            <person name="Winkler S."/>
            <person name="Tracey A."/>
            <person name="Wood J."/>
            <person name="Formenti G."/>
            <person name="Howe K."/>
            <person name="Fedrigo O."/>
            <person name="Jarvis E.D."/>
        </authorList>
    </citation>
    <scope>NUCLEOTIDE SEQUENCE [LARGE SCALE GENOMIC DNA]</scope>
</reference>
<reference evidence="6" key="3">
    <citation type="submission" date="2025-09" db="UniProtKB">
        <authorList>
            <consortium name="Ensembl"/>
        </authorList>
    </citation>
    <scope>IDENTIFICATION</scope>
</reference>
<dbReference type="OMA" id="NEIQYYD"/>
<evidence type="ECO:0000259" key="5">
    <source>
        <dbReference type="SMART" id="SM00198"/>
    </source>
</evidence>
<dbReference type="GO" id="GO:0005576">
    <property type="term" value="C:extracellular region"/>
    <property type="evidence" value="ECO:0007669"/>
    <property type="project" value="InterPro"/>
</dbReference>
<gene>
    <name evidence="6" type="primary">GLIPR1</name>
</gene>
<dbReference type="InterPro" id="IPR035940">
    <property type="entry name" value="CAP_sf"/>
</dbReference>
<sequence length="283" mass="32077">MEHTLTNTCCTMGIWNRAVICLILLLTTPAVIRPVITDQTIPDITDQNFINDCVGEHNQGRSNVNPPASNMRYMSWDEGLAVTARAWARNCLFVHNIYLRDSSKVHPVFKSVGENLWAGTWFRVKDAIHAWVNELQHYTYETMSCSKVCGHYTQVVWGNSYKVGCAVQFCPKGIKETTFSHKPGYIFVCNYATAGNYRGQKPYITGSPCSNCSGEKCENKLCRNSTRDALKRYNWTPSWDPALSECGSFCKAVLITRPVSLLIIFISVYCIQHYYPNLFAYTS</sequence>
<keyword evidence="7" id="KW-1185">Reference proteome</keyword>
<evidence type="ECO:0000313" key="6">
    <source>
        <dbReference type="Ensembl" id="ENSPNAP00000009863.2"/>
    </source>
</evidence>
<dbReference type="SMART" id="SM00198">
    <property type="entry name" value="SCP"/>
    <property type="match status" value="1"/>
</dbReference>
<name>A0A3B4CEC6_PYGNA</name>
<dbReference type="InterPro" id="IPR014044">
    <property type="entry name" value="CAP_dom"/>
</dbReference>
<dbReference type="PRINTS" id="PR00838">
    <property type="entry name" value="V5ALLERGEN"/>
</dbReference>
<dbReference type="GO" id="GO:0016020">
    <property type="term" value="C:membrane"/>
    <property type="evidence" value="ECO:0007669"/>
    <property type="project" value="UniProtKB-SubCell"/>
</dbReference>
<dbReference type="GeneTree" id="ENSGT00940000165853"/>
<protein>
    <recommendedName>
        <fullName evidence="5">SCP domain-containing protein</fullName>
    </recommendedName>
</protein>
<dbReference type="Ensembl" id="ENSPNAT00000035487.2">
    <property type="protein sequence ID" value="ENSPNAP00000009863.2"/>
    <property type="gene ID" value="ENSPNAG00000015391.2"/>
</dbReference>
<accession>A0A3B4CEC6</accession>
<reference evidence="6" key="2">
    <citation type="submission" date="2025-08" db="UniProtKB">
        <authorList>
            <consortium name="Ensembl"/>
        </authorList>
    </citation>
    <scope>IDENTIFICATION</scope>
</reference>
<dbReference type="InterPro" id="IPR018244">
    <property type="entry name" value="Allrgn_V5/Tpx1_CS"/>
</dbReference>
<feature type="domain" description="SCP" evidence="5">
    <location>
        <begin position="48"/>
        <end position="199"/>
    </location>
</feature>
<keyword evidence="4" id="KW-0472">Membrane</keyword>
<dbReference type="Proteomes" id="UP001501920">
    <property type="component" value="Chromosome 1"/>
</dbReference>
<evidence type="ECO:0000256" key="3">
    <source>
        <dbReference type="ARBA" id="ARBA00022729"/>
    </source>
</evidence>
<evidence type="ECO:0000256" key="2">
    <source>
        <dbReference type="ARBA" id="ARBA00009923"/>
    </source>
</evidence>